<evidence type="ECO:0000313" key="1">
    <source>
        <dbReference type="EMBL" id="KAH7941167.1"/>
    </source>
</evidence>
<accession>A0ACB8CEQ2</accession>
<reference evidence="1" key="1">
    <citation type="submission" date="2020-05" db="EMBL/GenBank/DDBJ databases">
        <title>Large-scale comparative analyses of tick genomes elucidate their genetic diversity and vector capacities.</title>
        <authorList>
            <person name="Jia N."/>
            <person name="Wang J."/>
            <person name="Shi W."/>
            <person name="Du L."/>
            <person name="Sun Y."/>
            <person name="Zhan W."/>
            <person name="Jiang J."/>
            <person name="Wang Q."/>
            <person name="Zhang B."/>
            <person name="Ji P."/>
            <person name="Sakyi L.B."/>
            <person name="Cui X."/>
            <person name="Yuan T."/>
            <person name="Jiang B."/>
            <person name="Yang W."/>
            <person name="Lam T.T.-Y."/>
            <person name="Chang Q."/>
            <person name="Ding S."/>
            <person name="Wang X."/>
            <person name="Zhu J."/>
            <person name="Ruan X."/>
            <person name="Zhao L."/>
            <person name="Wei J."/>
            <person name="Que T."/>
            <person name="Du C."/>
            <person name="Cheng J."/>
            <person name="Dai P."/>
            <person name="Han X."/>
            <person name="Huang E."/>
            <person name="Gao Y."/>
            <person name="Liu J."/>
            <person name="Shao H."/>
            <person name="Ye R."/>
            <person name="Li L."/>
            <person name="Wei W."/>
            <person name="Wang X."/>
            <person name="Wang C."/>
            <person name="Yang T."/>
            <person name="Huo Q."/>
            <person name="Li W."/>
            <person name="Guo W."/>
            <person name="Chen H."/>
            <person name="Zhou L."/>
            <person name="Ni X."/>
            <person name="Tian J."/>
            <person name="Zhou Y."/>
            <person name="Sheng Y."/>
            <person name="Liu T."/>
            <person name="Pan Y."/>
            <person name="Xia L."/>
            <person name="Li J."/>
            <person name="Zhao F."/>
            <person name="Cao W."/>
        </authorList>
    </citation>
    <scope>NUCLEOTIDE SEQUENCE</scope>
    <source>
        <strain evidence="1">Dsil-2018</strain>
    </source>
</reference>
<protein>
    <submittedName>
        <fullName evidence="1">Uncharacterized protein</fullName>
    </submittedName>
</protein>
<name>A0ACB8CEQ2_DERSI</name>
<evidence type="ECO:0000313" key="2">
    <source>
        <dbReference type="Proteomes" id="UP000821865"/>
    </source>
</evidence>
<organism evidence="1 2">
    <name type="scientific">Dermacentor silvarum</name>
    <name type="common">Tick</name>
    <dbReference type="NCBI Taxonomy" id="543639"/>
    <lineage>
        <taxon>Eukaryota</taxon>
        <taxon>Metazoa</taxon>
        <taxon>Ecdysozoa</taxon>
        <taxon>Arthropoda</taxon>
        <taxon>Chelicerata</taxon>
        <taxon>Arachnida</taxon>
        <taxon>Acari</taxon>
        <taxon>Parasitiformes</taxon>
        <taxon>Ixodida</taxon>
        <taxon>Ixodoidea</taxon>
        <taxon>Ixodidae</taxon>
        <taxon>Rhipicephalinae</taxon>
        <taxon>Dermacentor</taxon>
    </lineage>
</organism>
<gene>
    <name evidence="1" type="ORF">HPB49_010665</name>
</gene>
<sequence length="972" mass="106415">MFRQHRLLPLLMLTVCLSFRKGVSAEYYGKFIGSFKMLEHNVSGAVYAASGGAFYLVDFTYDGEGPDAFFWAGANATPDNHGEPLPNENGAMRPLGVYDRATILVRLNNNRRIRDYRYLSVFSQRSSTNFGWVAIPDGFEQPRPQYLGVLNGIDEVISDGVVLLDSRTIFLSNFGFVGRRSGEVHFMAGTGQVIAGNGHLIDDENRRISGYFGKNVTLTLSEGRSWDQYEWFAVCCLNSSRDLAHVWLPSLESLTVPVYKAVSSQESVTPSYWAAANAATPPSPTRGENTVGNGSGVRYLGRPLGNLDIGLHGVRGTVYAASPDTLVLQDFSYDGQAPESNFFVGTADKPDGSGSIVRNEFNSEGRLQAYHNQTILLRLPAGKLITDFKWFGVYSAGAKTTLGRVDIPADFDYPKPVKVAARIGGEHVFAEAVVVEDRKTIGLNHFFYDASAPDAFFIAGKESEPVSQGTLIQHEGERTRRLREHVDENLRLTLPGNLSVDDIDWFSVYCISCSKPLIAVRIPKGLNVPADTEWLKERSRQAQVRLQQAPSDPLQFANCETIIADAIQVAWHLETNAITFHVHAHAMPGMWTAFGVSGKADGSMMVGADVAVIFISKANSKVSVVDYYMTGKAQCSGTDGVCPDDKQGGTEDLTVISSSYANGIVDVVYSRKFNTGDAKDKVIPATGPQAMVAAQGPTDEKAPDTVLYHTKIYTGATMPVILQFDRVPKRNCPRLSQHQVPPPDTHRKLFGGRDLFKKYNIDTFTAQIGPTGGDRGYAAITGQSGWGISWWINRELIPVLHVERGKTYKFIVEGGDDDSTSTNYHPFYITDSAKGGGSKEIASLGKPGHLLFAGVSLDAQGKPVVTKGAASGRLCEWKEDPNGASTKAATFQEYRKTLTLDCKQGQPGHFSWTPDKNTPNVVYYQAAHETPCDFLEQCLSPPSCTRYLMVQVCLVSKRLSSKSLHDRSTGQL</sequence>
<comment type="caution">
    <text evidence="1">The sequence shown here is derived from an EMBL/GenBank/DDBJ whole genome shotgun (WGS) entry which is preliminary data.</text>
</comment>
<keyword evidence="2" id="KW-1185">Reference proteome</keyword>
<proteinExistence type="predicted"/>
<dbReference type="EMBL" id="CM023476">
    <property type="protein sequence ID" value="KAH7941167.1"/>
    <property type="molecule type" value="Genomic_DNA"/>
</dbReference>
<dbReference type="Proteomes" id="UP000821865">
    <property type="component" value="Chromosome 7"/>
</dbReference>